<evidence type="ECO:0000256" key="1">
    <source>
        <dbReference type="ARBA" id="ARBA00007637"/>
    </source>
</evidence>
<dbReference type="GO" id="GO:0016491">
    <property type="term" value="F:oxidoreductase activity"/>
    <property type="evidence" value="ECO:0007669"/>
    <property type="project" value="UniProtKB-KW"/>
</dbReference>
<dbReference type="Pfam" id="PF01370">
    <property type="entry name" value="Epimerase"/>
    <property type="match status" value="1"/>
</dbReference>
<dbReference type="EMBL" id="WUWG01000002">
    <property type="protein sequence ID" value="MXU65048.1"/>
    <property type="molecule type" value="Genomic_DNA"/>
</dbReference>
<proteinExistence type="inferred from homology"/>
<dbReference type="PANTHER" id="PTHR43103:SF5">
    <property type="entry name" value="4-EPIMERASE, PUTATIVE (AFU_ORTHOLOGUE AFUA_7G00360)-RELATED"/>
    <property type="match status" value="1"/>
</dbReference>
<gene>
    <name evidence="5" type="ORF">GSH16_06290</name>
</gene>
<comment type="caution">
    <text evidence="5">The sequence shown here is derived from an EMBL/GenBank/DDBJ whole genome shotgun (WGS) entry which is preliminary data.</text>
</comment>
<evidence type="ECO:0000259" key="4">
    <source>
        <dbReference type="Pfam" id="PF01370"/>
    </source>
</evidence>
<keyword evidence="6" id="KW-1185">Reference proteome</keyword>
<dbReference type="AlphaFoldDB" id="A0A6B0TTR6"/>
<dbReference type="Proteomes" id="UP000436016">
    <property type="component" value="Unassembled WGS sequence"/>
</dbReference>
<protein>
    <submittedName>
        <fullName evidence="5">NAD-dependent epimerase/dehydratase family protein</fullName>
    </submittedName>
</protein>
<organism evidence="5 6">
    <name type="scientific">Oceanomicrobium pacificus</name>
    <dbReference type="NCBI Taxonomy" id="2692916"/>
    <lineage>
        <taxon>Bacteria</taxon>
        <taxon>Pseudomonadati</taxon>
        <taxon>Pseudomonadota</taxon>
        <taxon>Alphaproteobacteria</taxon>
        <taxon>Rhodobacterales</taxon>
        <taxon>Paracoccaceae</taxon>
        <taxon>Oceanomicrobium</taxon>
    </lineage>
</organism>
<dbReference type="PANTHER" id="PTHR43103">
    <property type="entry name" value="NUCLEOSIDE-DIPHOSPHATE-SUGAR EPIMERASE"/>
    <property type="match status" value="1"/>
</dbReference>
<reference evidence="5 6" key="1">
    <citation type="submission" date="2019-12" db="EMBL/GenBank/DDBJ databases">
        <title>Strain KN286 was isolated from seawater, which was collected from Caroline Seamount in the tropical western Pacific.</title>
        <authorList>
            <person name="Wang Q."/>
        </authorList>
    </citation>
    <scope>NUCLEOTIDE SEQUENCE [LARGE SCALE GENOMIC DNA]</scope>
    <source>
        <strain evidence="5 6">KN286</strain>
    </source>
</reference>
<keyword evidence="2" id="KW-0560">Oxidoreductase</keyword>
<dbReference type="Gene3D" id="3.40.50.720">
    <property type="entry name" value="NAD(P)-binding Rossmann-like Domain"/>
    <property type="match status" value="1"/>
</dbReference>
<evidence type="ECO:0000256" key="3">
    <source>
        <dbReference type="ARBA" id="ARBA00023027"/>
    </source>
</evidence>
<dbReference type="SUPFAM" id="SSF51735">
    <property type="entry name" value="NAD(P)-binding Rossmann-fold domains"/>
    <property type="match status" value="1"/>
</dbReference>
<evidence type="ECO:0000256" key="2">
    <source>
        <dbReference type="ARBA" id="ARBA00023002"/>
    </source>
</evidence>
<evidence type="ECO:0000313" key="5">
    <source>
        <dbReference type="EMBL" id="MXU65048.1"/>
    </source>
</evidence>
<keyword evidence="3" id="KW-0520">NAD</keyword>
<sequence length="270" mass="29003">MTGSTGRVGRAVVARALRDGHSVTAIDRTAPEASDNPRLHGVQLDCTDYDAFHAALAGHDALIHLAAIPIPGTHPDPVVHNGNVAGSYNALHAALDQGIRRICQASSVNATGLAFSRAPVFDYFPLDEDHPTRAEDAYSLSKWICEQQGDAFARLCPDATIASLRFHYCTPARDGAAGNFLPRDDDAAKHLWGYTLFDDAAAACLAVLDAPYRGHEAFYITGRDTVHDRPSRELAATHFPDVPLRGTFEGRASFFSTAKAERLLGLTLAG</sequence>
<comment type="similarity">
    <text evidence="1">Belongs to the NAD(P)-dependent epimerase/dehydratase family.</text>
</comment>
<name>A0A6B0TTR6_9RHOB</name>
<dbReference type="InterPro" id="IPR001509">
    <property type="entry name" value="Epimerase_deHydtase"/>
</dbReference>
<dbReference type="InterPro" id="IPR036291">
    <property type="entry name" value="NAD(P)-bd_dom_sf"/>
</dbReference>
<accession>A0A6B0TTR6</accession>
<evidence type="ECO:0000313" key="6">
    <source>
        <dbReference type="Proteomes" id="UP000436016"/>
    </source>
</evidence>
<feature type="domain" description="NAD-dependent epimerase/dehydratase" evidence="4">
    <location>
        <begin position="1"/>
        <end position="182"/>
    </location>
</feature>